<sequence length="72" mass="8492">MSDNNVNIIQEINKLNLELKKKLEVVSKWRVECAQLQLEFLKLYTPECLEIFESLKQMTDMSIDSNTKFNNP</sequence>
<dbReference type="RefSeq" id="XP_033345612.1">
    <property type="nucleotide sequence ID" value="XM_033489721.1"/>
</dbReference>
<reference evidence="2" key="1">
    <citation type="submission" date="2025-08" db="UniProtKB">
        <authorList>
            <consortium name="RefSeq"/>
        </authorList>
    </citation>
    <scope>IDENTIFICATION</scope>
    <source>
        <tissue evidence="2">Muscle</tissue>
    </source>
</reference>
<evidence type="ECO:0000313" key="2">
    <source>
        <dbReference type="RefSeq" id="XP_033345612.1"/>
    </source>
</evidence>
<name>A0A6J3JXP3_9HYME</name>
<protein>
    <submittedName>
        <fullName evidence="2">Uncharacterized protein LOC117231346</fullName>
    </submittedName>
</protein>
<dbReference type="Proteomes" id="UP000504631">
    <property type="component" value="Unplaced"/>
</dbReference>
<dbReference type="KEGG" id="bvk:117231346"/>
<keyword evidence="1" id="KW-1185">Reference proteome</keyword>
<accession>A0A6J3JXP3</accession>
<gene>
    <name evidence="2" type="primary">LOC117231346</name>
</gene>
<dbReference type="AlphaFoldDB" id="A0A6J3JXP3"/>
<proteinExistence type="predicted"/>
<dbReference type="GeneID" id="117231346"/>
<organism evidence="1 2">
    <name type="scientific">Bombus vosnesenskii</name>
    <dbReference type="NCBI Taxonomy" id="207650"/>
    <lineage>
        <taxon>Eukaryota</taxon>
        <taxon>Metazoa</taxon>
        <taxon>Ecdysozoa</taxon>
        <taxon>Arthropoda</taxon>
        <taxon>Hexapoda</taxon>
        <taxon>Insecta</taxon>
        <taxon>Pterygota</taxon>
        <taxon>Neoptera</taxon>
        <taxon>Endopterygota</taxon>
        <taxon>Hymenoptera</taxon>
        <taxon>Apocrita</taxon>
        <taxon>Aculeata</taxon>
        <taxon>Apoidea</taxon>
        <taxon>Anthophila</taxon>
        <taxon>Apidae</taxon>
        <taxon>Bombus</taxon>
        <taxon>Pyrobombus</taxon>
    </lineage>
</organism>
<evidence type="ECO:0000313" key="1">
    <source>
        <dbReference type="Proteomes" id="UP000504631"/>
    </source>
</evidence>